<keyword evidence="5 6" id="KW-0472">Membrane</keyword>
<evidence type="ECO:0000256" key="3">
    <source>
        <dbReference type="ARBA" id="ARBA00022692"/>
    </source>
</evidence>
<feature type="transmembrane region" description="Helical" evidence="6">
    <location>
        <begin position="12"/>
        <end position="32"/>
    </location>
</feature>
<evidence type="ECO:0000256" key="5">
    <source>
        <dbReference type="ARBA" id="ARBA00023136"/>
    </source>
</evidence>
<evidence type="ECO:0000256" key="4">
    <source>
        <dbReference type="ARBA" id="ARBA00022989"/>
    </source>
</evidence>
<keyword evidence="3 6" id="KW-0812">Transmembrane</keyword>
<evidence type="ECO:0000313" key="8">
    <source>
        <dbReference type="Proteomes" id="UP001348149"/>
    </source>
</evidence>
<evidence type="ECO:0000313" key="7">
    <source>
        <dbReference type="EMBL" id="MEC3860637.1"/>
    </source>
</evidence>
<dbReference type="PANTHER" id="PTHR33529:SF2">
    <property type="entry name" value="LIPOPOLYSACCHARIDE EXPORT SYSTEM PERMEASE PROTEIN LPTG"/>
    <property type="match status" value="1"/>
</dbReference>
<dbReference type="InterPro" id="IPR005495">
    <property type="entry name" value="LptG/LptF_permease"/>
</dbReference>
<organism evidence="7 8">
    <name type="scientific">Mesobacterium hydrothermale</name>
    <dbReference type="NCBI Taxonomy" id="3111907"/>
    <lineage>
        <taxon>Bacteria</taxon>
        <taxon>Pseudomonadati</taxon>
        <taxon>Pseudomonadota</taxon>
        <taxon>Alphaproteobacteria</taxon>
        <taxon>Rhodobacterales</taxon>
        <taxon>Roseobacteraceae</taxon>
        <taxon>Mesobacterium</taxon>
    </lineage>
</organism>
<evidence type="ECO:0000256" key="2">
    <source>
        <dbReference type="ARBA" id="ARBA00022475"/>
    </source>
</evidence>
<feature type="transmembrane region" description="Helical" evidence="6">
    <location>
        <begin position="340"/>
        <end position="359"/>
    </location>
</feature>
<reference evidence="7 8" key="1">
    <citation type="submission" date="2024-01" db="EMBL/GenBank/DDBJ databases">
        <title>Mesobacterium rodlantinim sp. nov., isolated from shallow sea hydrothermal systems off Kueishantao Island.</title>
        <authorList>
            <person name="Su Z."/>
            <person name="Tang K."/>
        </authorList>
    </citation>
    <scope>NUCLEOTIDE SEQUENCE [LARGE SCALE GENOMIC DNA]</scope>
    <source>
        <strain evidence="7 8">TK19101</strain>
    </source>
</reference>
<dbReference type="EMBL" id="JAYLLH010000004">
    <property type="protein sequence ID" value="MEC3860637.1"/>
    <property type="molecule type" value="Genomic_DNA"/>
</dbReference>
<dbReference type="NCBIfam" id="TIGR04408">
    <property type="entry name" value="LptG_lptG"/>
    <property type="match status" value="1"/>
</dbReference>
<evidence type="ECO:0000256" key="1">
    <source>
        <dbReference type="ARBA" id="ARBA00004651"/>
    </source>
</evidence>
<dbReference type="RefSeq" id="WP_326296257.1">
    <property type="nucleotide sequence ID" value="NZ_JAYLLH010000004.1"/>
</dbReference>
<sequence length="364" mass="39672">MTLHLYVARRFLLTFATIFAVFFAFLTLLDLVEQMRRFDAYVGFGDIFKLTLLNTPEGIYQILPLIMILSAIALFLGLARSSELVVIRAAGRSGTVAILSPALTALLLGCLAVAMLNPIVAATSKRYSDLKELYRNGGVNTFSIGSEGLWLRQGDANGQTVIRASRANADASVLYDVTFVGYAPGVGPDKRVEANSARLQDGAWVLRNAKVWPLVGNQNAEANSETFKELRLPSTLTQEGIRDSFGTPSAVPIWDLPTYIRQLEVAGFSARRHLVWLQMELAKPLFLLAMVLVGAAFTMRHARMGRTGTSVLAAVLLGFGLYYVRNFAQILGENGQVNPILAAWAPPVASILLALGLILQREEG</sequence>
<feature type="transmembrane region" description="Helical" evidence="6">
    <location>
        <begin position="98"/>
        <end position="120"/>
    </location>
</feature>
<dbReference type="PANTHER" id="PTHR33529">
    <property type="entry name" value="SLR0882 PROTEIN-RELATED"/>
    <property type="match status" value="1"/>
</dbReference>
<comment type="subcellular location">
    <subcellularLocation>
        <location evidence="1">Cell membrane</location>
        <topology evidence="1">Multi-pass membrane protein</topology>
    </subcellularLocation>
</comment>
<accession>A0ABU6HEU8</accession>
<protein>
    <submittedName>
        <fullName evidence="7">LPS export ABC transporter permease LptG</fullName>
    </submittedName>
</protein>
<comment type="caution">
    <text evidence="7">The sequence shown here is derived from an EMBL/GenBank/DDBJ whole genome shotgun (WGS) entry which is preliminary data.</text>
</comment>
<gene>
    <name evidence="7" type="primary">lptG</name>
    <name evidence="7" type="ORF">VK792_05020</name>
</gene>
<feature type="transmembrane region" description="Helical" evidence="6">
    <location>
        <begin position="281"/>
        <end position="299"/>
    </location>
</feature>
<dbReference type="Proteomes" id="UP001348149">
    <property type="component" value="Unassembled WGS sequence"/>
</dbReference>
<keyword evidence="4 6" id="KW-1133">Transmembrane helix</keyword>
<evidence type="ECO:0000256" key="6">
    <source>
        <dbReference type="SAM" id="Phobius"/>
    </source>
</evidence>
<name>A0ABU6HEU8_9RHOB</name>
<feature type="transmembrane region" description="Helical" evidence="6">
    <location>
        <begin position="58"/>
        <end position="78"/>
    </location>
</feature>
<proteinExistence type="predicted"/>
<keyword evidence="8" id="KW-1185">Reference proteome</keyword>
<dbReference type="Pfam" id="PF03739">
    <property type="entry name" value="LptF_LptG"/>
    <property type="match status" value="1"/>
</dbReference>
<feature type="transmembrane region" description="Helical" evidence="6">
    <location>
        <begin position="311"/>
        <end position="328"/>
    </location>
</feature>
<dbReference type="InterPro" id="IPR030923">
    <property type="entry name" value="LptG"/>
</dbReference>
<keyword evidence="2" id="KW-1003">Cell membrane</keyword>